<feature type="signal peptide" evidence="1">
    <location>
        <begin position="1"/>
        <end position="25"/>
    </location>
</feature>
<dbReference type="Pfam" id="PF14415">
    <property type="entry name" value="DUF4424"/>
    <property type="match status" value="1"/>
</dbReference>
<evidence type="ECO:0000313" key="4">
    <source>
        <dbReference type="Proteomes" id="UP000244755"/>
    </source>
</evidence>
<dbReference type="InterPro" id="IPR025538">
    <property type="entry name" value="DUF4424"/>
</dbReference>
<protein>
    <submittedName>
        <fullName evidence="3">DUF4424 domain-containing protein</fullName>
    </submittedName>
</protein>
<name>A0A2R4WQ63_9HYPH</name>
<gene>
    <name evidence="3" type="ORF">DA075_24655</name>
</gene>
<dbReference type="OrthoDB" id="7299818at2"/>
<evidence type="ECO:0000313" key="3">
    <source>
        <dbReference type="EMBL" id="AWB23689.1"/>
    </source>
</evidence>
<organism evidence="3 4">
    <name type="scientific">Methylobacterium currus</name>
    <dbReference type="NCBI Taxonomy" id="2051553"/>
    <lineage>
        <taxon>Bacteria</taxon>
        <taxon>Pseudomonadati</taxon>
        <taxon>Pseudomonadota</taxon>
        <taxon>Alphaproteobacteria</taxon>
        <taxon>Hyphomicrobiales</taxon>
        <taxon>Methylobacteriaceae</taxon>
        <taxon>Methylobacterium</taxon>
    </lineage>
</organism>
<dbReference type="Proteomes" id="UP000244755">
    <property type="component" value="Chromosome 1"/>
</dbReference>
<dbReference type="KEGG" id="mee:DA075_24655"/>
<evidence type="ECO:0000259" key="2">
    <source>
        <dbReference type="Pfam" id="PF14415"/>
    </source>
</evidence>
<dbReference type="Gene3D" id="2.60.40.3680">
    <property type="match status" value="1"/>
</dbReference>
<feature type="chain" id="PRO_5015314723" evidence="1">
    <location>
        <begin position="26"/>
        <end position="332"/>
    </location>
</feature>
<dbReference type="EMBL" id="CP028843">
    <property type="protein sequence ID" value="AWB23689.1"/>
    <property type="molecule type" value="Genomic_DNA"/>
</dbReference>
<dbReference type="AlphaFoldDB" id="A0A2R4WQ63"/>
<proteinExistence type="predicted"/>
<keyword evidence="1" id="KW-0732">Signal</keyword>
<evidence type="ECO:0000256" key="1">
    <source>
        <dbReference type="SAM" id="SignalP"/>
    </source>
</evidence>
<reference evidence="3 4" key="1">
    <citation type="submission" date="2018-04" db="EMBL/GenBank/DDBJ databases">
        <title>Methylobacterium sp. PR1016A genome.</title>
        <authorList>
            <person name="Park W."/>
        </authorList>
    </citation>
    <scope>NUCLEOTIDE SEQUENCE [LARGE SCALE GENOMIC DNA]</scope>
    <source>
        <strain evidence="3 4">PR1016A</strain>
    </source>
</reference>
<keyword evidence="4" id="KW-1185">Reference proteome</keyword>
<sequence length="332" mass="35128">MTGSGVRSVLAACVLALSLCAPARANDSAAALDAGGLVLVRDPDIALVSEDLRIGLDRIAVDYVFRNGSAAAKTLRIAFPLPAIDGAQLSGSALSLPFGDRANFVGFTVTVDGAPVTPQLEERAYLGTNEVTGLLTRHGLPLNPLRRGDLEAALKRLSPAALQELGRAGLLSEPSADAESLWRSEAKFHWEQTFPAGRELRVSHAYAPVKGNHLLSAEEAATPAYRARYCLDAAGLAGVRRLIAASPMKGQGLTRAVEVPYIVTTARNWAGRIGRFILTVDKGSPAALVSVCRTGVRKTGPTTFVWEATNYVPDADLRILIVANDDALLGLR</sequence>
<accession>A0A2R4WQ63</accession>
<feature type="domain" description="DUF4424" evidence="2">
    <location>
        <begin position="25"/>
        <end position="320"/>
    </location>
</feature>